<evidence type="ECO:0000256" key="2">
    <source>
        <dbReference type="HAMAP-Rule" id="MF_00163"/>
    </source>
</evidence>
<feature type="binding site" evidence="2">
    <location>
        <position position="91"/>
    </location>
    <ligand>
        <name>Fe cation</name>
        <dbReference type="ChEBI" id="CHEBI:24875"/>
    </ligand>
</feature>
<name>A0ABV7EIT7_9GAMM</name>
<keyword evidence="2" id="KW-0648">Protein biosynthesis</keyword>
<comment type="cofactor">
    <cofactor evidence="2">
        <name>Fe(2+)</name>
        <dbReference type="ChEBI" id="CHEBI:29033"/>
    </cofactor>
    <text evidence="2">Binds 1 Fe(2+) ion.</text>
</comment>
<dbReference type="NCBIfam" id="TIGR00079">
    <property type="entry name" value="pept_deformyl"/>
    <property type="match status" value="1"/>
</dbReference>
<gene>
    <name evidence="2 3" type="primary">def</name>
    <name evidence="3" type="ORF">ACFOSU_01490</name>
</gene>
<sequence length="172" mass="19648">MAILEILHFPDPRLREITRPVTTFDDTLSAFIDDMFETMYDAPGVGLAATQVGDMRRLAVMDCSDDKSERVVMCNPEILWQEDPETVDEGCLSVPEHYDRVTRYTRLRFAAQDRNGERYEMDAHGLMAQCVQHELAHLDGGLYIDQLSRLKRARIRRKLAKAARQSASETDG</sequence>
<dbReference type="PRINTS" id="PR01576">
    <property type="entry name" value="PDEFORMYLASE"/>
</dbReference>
<dbReference type="Gene3D" id="3.90.45.10">
    <property type="entry name" value="Peptide deformylase"/>
    <property type="match status" value="1"/>
</dbReference>
<dbReference type="EC" id="3.5.1.88" evidence="2"/>
<dbReference type="InterPro" id="IPR023635">
    <property type="entry name" value="Peptide_deformylase"/>
</dbReference>
<keyword evidence="2" id="KW-0408">Iron</keyword>
<dbReference type="SUPFAM" id="SSF56420">
    <property type="entry name" value="Peptide deformylase"/>
    <property type="match status" value="1"/>
</dbReference>
<comment type="similarity">
    <text evidence="1 2">Belongs to the polypeptide deformylase family.</text>
</comment>
<dbReference type="Pfam" id="PF01327">
    <property type="entry name" value="Pep_deformylase"/>
    <property type="match status" value="1"/>
</dbReference>
<keyword evidence="4" id="KW-1185">Reference proteome</keyword>
<keyword evidence="2" id="KW-0479">Metal-binding</keyword>
<dbReference type="HAMAP" id="MF_00163">
    <property type="entry name" value="Pep_deformylase"/>
    <property type="match status" value="1"/>
</dbReference>
<evidence type="ECO:0000313" key="4">
    <source>
        <dbReference type="Proteomes" id="UP001595462"/>
    </source>
</evidence>
<proteinExistence type="inferred from homology"/>
<comment type="caution">
    <text evidence="3">The sequence shown here is derived from an EMBL/GenBank/DDBJ whole genome shotgun (WGS) entry which is preliminary data.</text>
</comment>
<comment type="catalytic activity">
    <reaction evidence="2">
        <text>N-terminal N-formyl-L-methionyl-[peptide] + H2O = N-terminal L-methionyl-[peptide] + formate</text>
        <dbReference type="Rhea" id="RHEA:24420"/>
        <dbReference type="Rhea" id="RHEA-COMP:10639"/>
        <dbReference type="Rhea" id="RHEA-COMP:10640"/>
        <dbReference type="ChEBI" id="CHEBI:15377"/>
        <dbReference type="ChEBI" id="CHEBI:15740"/>
        <dbReference type="ChEBI" id="CHEBI:49298"/>
        <dbReference type="ChEBI" id="CHEBI:64731"/>
        <dbReference type="EC" id="3.5.1.88"/>
    </reaction>
</comment>
<dbReference type="PANTHER" id="PTHR10458">
    <property type="entry name" value="PEPTIDE DEFORMYLASE"/>
    <property type="match status" value="1"/>
</dbReference>
<reference evidence="4" key="1">
    <citation type="journal article" date="2019" name="Int. J. Syst. Evol. Microbiol.">
        <title>The Global Catalogue of Microorganisms (GCM) 10K type strain sequencing project: providing services to taxonomists for standard genome sequencing and annotation.</title>
        <authorList>
            <consortium name="The Broad Institute Genomics Platform"/>
            <consortium name="The Broad Institute Genome Sequencing Center for Infectious Disease"/>
            <person name="Wu L."/>
            <person name="Ma J."/>
        </authorList>
    </citation>
    <scope>NUCLEOTIDE SEQUENCE [LARGE SCALE GENOMIC DNA]</scope>
    <source>
        <strain evidence="4">KCTC 52640</strain>
    </source>
</reference>
<organism evidence="3 4">
    <name type="scientific">Salinisphaera aquimarina</name>
    <dbReference type="NCBI Taxonomy" id="2094031"/>
    <lineage>
        <taxon>Bacteria</taxon>
        <taxon>Pseudomonadati</taxon>
        <taxon>Pseudomonadota</taxon>
        <taxon>Gammaproteobacteria</taxon>
        <taxon>Salinisphaerales</taxon>
        <taxon>Salinisphaeraceae</taxon>
        <taxon>Salinisphaera</taxon>
    </lineage>
</organism>
<dbReference type="CDD" id="cd00487">
    <property type="entry name" value="Pep_deformylase"/>
    <property type="match status" value="1"/>
</dbReference>
<dbReference type="PIRSF" id="PIRSF004749">
    <property type="entry name" value="Pep_def"/>
    <property type="match status" value="1"/>
</dbReference>
<evidence type="ECO:0000256" key="1">
    <source>
        <dbReference type="ARBA" id="ARBA00010759"/>
    </source>
</evidence>
<protein>
    <recommendedName>
        <fullName evidence="2">Peptide deformylase</fullName>
        <shortName evidence="2">PDF</shortName>
        <ecNumber evidence="2">3.5.1.88</ecNumber>
    </recommendedName>
    <alternativeName>
        <fullName evidence="2">Polypeptide deformylase</fullName>
    </alternativeName>
</protein>
<comment type="function">
    <text evidence="2">Removes the formyl group from the N-terminal Met of newly synthesized proteins. Requires at least a dipeptide for an efficient rate of reaction. N-terminal L-methionine is a prerequisite for activity but the enzyme has broad specificity at other positions.</text>
</comment>
<dbReference type="EMBL" id="JBHRSS010000001">
    <property type="protein sequence ID" value="MFC3102558.1"/>
    <property type="molecule type" value="Genomic_DNA"/>
</dbReference>
<dbReference type="PANTHER" id="PTHR10458:SF22">
    <property type="entry name" value="PEPTIDE DEFORMYLASE"/>
    <property type="match status" value="1"/>
</dbReference>
<feature type="binding site" evidence="2">
    <location>
        <position position="137"/>
    </location>
    <ligand>
        <name>Fe cation</name>
        <dbReference type="ChEBI" id="CHEBI:24875"/>
    </ligand>
</feature>
<evidence type="ECO:0000313" key="3">
    <source>
        <dbReference type="EMBL" id="MFC3102558.1"/>
    </source>
</evidence>
<accession>A0ABV7EIT7</accession>
<dbReference type="GO" id="GO:0042586">
    <property type="term" value="F:peptide deformylase activity"/>
    <property type="evidence" value="ECO:0007669"/>
    <property type="project" value="UniProtKB-EC"/>
</dbReference>
<dbReference type="RefSeq" id="WP_380685738.1">
    <property type="nucleotide sequence ID" value="NZ_JBHRSS010000001.1"/>
</dbReference>
<feature type="active site" evidence="2">
    <location>
        <position position="134"/>
    </location>
</feature>
<feature type="binding site" evidence="2">
    <location>
        <position position="133"/>
    </location>
    <ligand>
        <name>Fe cation</name>
        <dbReference type="ChEBI" id="CHEBI:24875"/>
    </ligand>
</feature>
<keyword evidence="2 3" id="KW-0378">Hydrolase</keyword>
<dbReference type="Proteomes" id="UP001595462">
    <property type="component" value="Unassembled WGS sequence"/>
</dbReference>
<dbReference type="InterPro" id="IPR036821">
    <property type="entry name" value="Peptide_deformylase_sf"/>
</dbReference>
<dbReference type="NCBIfam" id="NF001159">
    <property type="entry name" value="PRK00150.1-3"/>
    <property type="match status" value="1"/>
</dbReference>